<comment type="caution">
    <text evidence="4">The sequence shown here is derived from an EMBL/GenBank/DDBJ whole genome shotgun (WGS) entry which is preliminary data.</text>
</comment>
<dbReference type="GO" id="GO:0071770">
    <property type="term" value="P:DIM/DIP cell wall layer assembly"/>
    <property type="evidence" value="ECO:0007669"/>
    <property type="project" value="TreeGrafter"/>
</dbReference>
<dbReference type="Pfam" id="PF08659">
    <property type="entry name" value="KR"/>
    <property type="match status" value="1"/>
</dbReference>
<keyword evidence="2" id="KW-0597">Phosphoprotein</keyword>
<dbReference type="GO" id="GO:0004312">
    <property type="term" value="F:fatty acid synthase activity"/>
    <property type="evidence" value="ECO:0007669"/>
    <property type="project" value="TreeGrafter"/>
</dbReference>
<dbReference type="SMART" id="SM00822">
    <property type="entry name" value="PKS_KR"/>
    <property type="match status" value="1"/>
</dbReference>
<reference evidence="4 5" key="1">
    <citation type="submission" date="2019-04" db="EMBL/GenBank/DDBJ databases">
        <title>Draft genome sequences of Streptomyces avermitilis ATCC 31267.</title>
        <authorList>
            <person name="Komaki H."/>
            <person name="Tamura T."/>
            <person name="Hosoyama A."/>
        </authorList>
    </citation>
    <scope>NUCLEOTIDE SEQUENCE [LARGE SCALE GENOMIC DNA]</scope>
    <source>
        <strain evidence="4 5">ATCC 31267</strain>
    </source>
</reference>
<dbReference type="GO" id="GO:0006633">
    <property type="term" value="P:fatty acid biosynthetic process"/>
    <property type="evidence" value="ECO:0007669"/>
    <property type="project" value="TreeGrafter"/>
</dbReference>
<evidence type="ECO:0000256" key="1">
    <source>
        <dbReference type="ARBA" id="ARBA00022450"/>
    </source>
</evidence>
<dbReference type="InterPro" id="IPR050091">
    <property type="entry name" value="PKS_NRPS_Biosynth_Enz"/>
</dbReference>
<dbReference type="GO" id="GO:0005737">
    <property type="term" value="C:cytoplasm"/>
    <property type="evidence" value="ECO:0007669"/>
    <property type="project" value="TreeGrafter"/>
</dbReference>
<dbReference type="EMBL" id="BJHY01000001">
    <property type="protein sequence ID" value="GDY71497.1"/>
    <property type="molecule type" value="Genomic_DNA"/>
</dbReference>
<dbReference type="InterPro" id="IPR036291">
    <property type="entry name" value="NAD(P)-bd_dom_sf"/>
</dbReference>
<dbReference type="Gene3D" id="3.40.50.720">
    <property type="entry name" value="NAD(P)-binding Rossmann-like Domain"/>
    <property type="match status" value="1"/>
</dbReference>
<feature type="domain" description="Ketoreductase" evidence="3">
    <location>
        <begin position="266"/>
        <end position="446"/>
    </location>
</feature>
<name>A0A4D4MJS6_STRAX</name>
<evidence type="ECO:0000313" key="5">
    <source>
        <dbReference type="Proteomes" id="UP000299211"/>
    </source>
</evidence>
<dbReference type="CDD" id="cd08953">
    <property type="entry name" value="KR_2_SDR_x"/>
    <property type="match status" value="1"/>
</dbReference>
<accession>A0A4D4MJS6</accession>
<evidence type="ECO:0000256" key="2">
    <source>
        <dbReference type="ARBA" id="ARBA00022553"/>
    </source>
</evidence>
<gene>
    <name evidence="4" type="ORF">SAV31267_009820</name>
</gene>
<dbReference type="Proteomes" id="UP000299211">
    <property type="component" value="Unassembled WGS sequence"/>
</dbReference>
<dbReference type="PANTHER" id="PTHR43775:SF37">
    <property type="entry name" value="SI:DKEY-61P9.11"/>
    <property type="match status" value="1"/>
</dbReference>
<keyword evidence="1" id="KW-0596">Phosphopantetheine</keyword>
<protein>
    <recommendedName>
        <fullName evidence="3">Ketoreductase domain-containing protein</fullName>
    </recommendedName>
</protein>
<dbReference type="AlphaFoldDB" id="A0A4D4MJS6"/>
<evidence type="ECO:0000259" key="3">
    <source>
        <dbReference type="SMART" id="SM00822"/>
    </source>
</evidence>
<dbReference type="InterPro" id="IPR057326">
    <property type="entry name" value="KR_dom"/>
</dbReference>
<organism evidence="4 5">
    <name type="scientific">Streptomyces avermitilis</name>
    <dbReference type="NCBI Taxonomy" id="33903"/>
    <lineage>
        <taxon>Bacteria</taxon>
        <taxon>Bacillati</taxon>
        <taxon>Actinomycetota</taxon>
        <taxon>Actinomycetes</taxon>
        <taxon>Kitasatosporales</taxon>
        <taxon>Streptomycetaceae</taxon>
        <taxon>Streptomyces</taxon>
    </lineage>
</organism>
<evidence type="ECO:0000313" key="4">
    <source>
        <dbReference type="EMBL" id="GDY71497.1"/>
    </source>
</evidence>
<dbReference type="SUPFAM" id="SSF51735">
    <property type="entry name" value="NAD(P)-binding Rossmann-fold domains"/>
    <property type="match status" value="2"/>
</dbReference>
<dbReference type="PANTHER" id="PTHR43775">
    <property type="entry name" value="FATTY ACID SYNTHASE"/>
    <property type="match status" value="1"/>
</dbReference>
<dbReference type="InterPro" id="IPR013968">
    <property type="entry name" value="PKS_KR"/>
</dbReference>
<dbReference type="GO" id="GO:0005886">
    <property type="term" value="C:plasma membrane"/>
    <property type="evidence" value="ECO:0007669"/>
    <property type="project" value="TreeGrafter"/>
</dbReference>
<proteinExistence type="predicted"/>
<sequence>MFGPVPVTGWSYVRETGTDRCDVLLLDDTGAVRVRFAGLTYREAKPATVVAYRPTWVPRTAEGGAEPAGRVLLVGARLDAEPAAAIARLHRDAELRRLPIGPGGLTDTELDRVLAEAGACDLVYFLGTEPEREPVDRTDVHAAMDLSVVSLYRLVRALDRHGFLDRELRLKVVTTDVHPLEAGDDSRPWAASLAGLAMVLGKEFPNLRVALVDLRSTEATASAALAVAEPFTARTVPVSLRAGVRRVRSLERVELPSGASRLRQGGVYLIIGGLGTVGRDTCRHLAQTYRAKLVVVGRSPLDEHKRETLAELEATGAEVRYLALDATDPAALGEAVQLAKREFGALHGVVNAAMVLVDQVVRELPEAQLRSALDCKTESTWSVLHAVRDESLDFVLFFSSGVAFEGNHGQAGYAAGCTFADAYALHAARTLPFPVRVLNLGYWHAGGDEDRERVLRRFQAAGIRP</sequence>